<gene>
    <name evidence="1" type="ORF">F4827_007070</name>
</gene>
<dbReference type="EMBL" id="JACHBW010000047">
    <property type="protein sequence ID" value="MBB6107188.1"/>
    <property type="molecule type" value="Genomic_DNA"/>
</dbReference>
<comment type="caution">
    <text evidence="1">The sequence shown here is derived from an EMBL/GenBank/DDBJ whole genome shotgun (WGS) entry which is preliminary data.</text>
</comment>
<accession>A0A7W9WXE5</accession>
<proteinExistence type="predicted"/>
<reference evidence="1 2" key="1">
    <citation type="submission" date="2020-08" db="EMBL/GenBank/DDBJ databases">
        <title>Above-ground endophytic microbial communities from plants in different locations in the United States.</title>
        <authorList>
            <person name="Frank C."/>
        </authorList>
    </citation>
    <scope>NUCLEOTIDE SEQUENCE [LARGE SCALE GENOMIC DNA]</scope>
    <source>
        <strain evidence="1 2">WP4_2_2</strain>
    </source>
</reference>
<keyword evidence="2" id="KW-1185">Reference proteome</keyword>
<dbReference type="Proteomes" id="UP000571554">
    <property type="component" value="Unassembled WGS sequence"/>
</dbReference>
<organism evidence="1 2">
    <name type="scientific">Paraburkholderia bannensis</name>
    <dbReference type="NCBI Taxonomy" id="765414"/>
    <lineage>
        <taxon>Bacteria</taxon>
        <taxon>Pseudomonadati</taxon>
        <taxon>Pseudomonadota</taxon>
        <taxon>Betaproteobacteria</taxon>
        <taxon>Burkholderiales</taxon>
        <taxon>Burkholderiaceae</taxon>
        <taxon>Paraburkholderia</taxon>
    </lineage>
</organism>
<dbReference type="AlphaFoldDB" id="A0A7W9WXE5"/>
<sequence>MAAARLGYAALVLFNLALTPGFSNPFAARSLLFEAAPIELIALGQNLAIATRGIGWSGY</sequence>
<protein>
    <submittedName>
        <fullName evidence="1">Ribose/xylose/arabinose/galactoside ABC-type transport system permease subunit</fullName>
    </submittedName>
</protein>
<dbReference type="RefSeq" id="WP_260175570.1">
    <property type="nucleotide sequence ID" value="NZ_JACHBW010000047.1"/>
</dbReference>
<evidence type="ECO:0000313" key="2">
    <source>
        <dbReference type="Proteomes" id="UP000571554"/>
    </source>
</evidence>
<evidence type="ECO:0000313" key="1">
    <source>
        <dbReference type="EMBL" id="MBB6107188.1"/>
    </source>
</evidence>
<name>A0A7W9WXE5_9BURK</name>